<gene>
    <name evidence="2" type="ORF">Cygsa01_00227</name>
</gene>
<feature type="coiled-coil region" evidence="1">
    <location>
        <begin position="172"/>
        <end position="199"/>
    </location>
</feature>
<protein>
    <recommendedName>
        <fullName evidence="3">Sigma factor for late transcription</fullName>
    </recommendedName>
</protein>
<keyword evidence="1" id="KW-0175">Coiled coil</keyword>
<evidence type="ECO:0000313" key="2">
    <source>
        <dbReference type="EMBL" id="XAI71273.1"/>
    </source>
</evidence>
<evidence type="ECO:0008006" key="3">
    <source>
        <dbReference type="Google" id="ProtNLM"/>
    </source>
</evidence>
<organism evidence="2">
    <name type="scientific">Pseudomonas phage Cygsa01</name>
    <dbReference type="NCBI Taxonomy" id="3138529"/>
    <lineage>
        <taxon>Viruses</taxon>
    </lineage>
</organism>
<name>A0AAU6W3Z1_9VIRU</name>
<proteinExistence type="predicted"/>
<reference evidence="2" key="1">
    <citation type="journal article" date="2024" name="J. Gen. Virol.">
        <title>Novel phages of Pseudomonas syringae unveil numerous potential auxiliary metabolic genes.</title>
        <authorList>
            <person name="Feltin C."/>
            <person name="Garneau J.R."/>
            <person name="Morris C.E."/>
            <person name="Berard A."/>
            <person name="Torres-Barcelo C."/>
        </authorList>
    </citation>
    <scope>NUCLEOTIDE SEQUENCE</scope>
</reference>
<dbReference type="EMBL" id="PP179332">
    <property type="protein sequence ID" value="XAI71273.1"/>
    <property type="molecule type" value="Genomic_DNA"/>
</dbReference>
<evidence type="ECO:0000256" key="1">
    <source>
        <dbReference type="SAM" id="Coils"/>
    </source>
</evidence>
<sequence length="222" mass="25238">MAEKFDITDIDSLSLDLAQTPAPRQHYVDNEKLSAALSEWRLKCNAAKEQGLKRPMMPNYVGEAIMKISRNVATRYNYNRYSYKDEMISDAIENCCAYLHNFDPFAITRSGKPNAFSYITRIVMNTFGNRIQFEQRQEYYKLKMFELVGGFAALGDEESADALVALEESGITQDFMTRIAEYEAKMQAIREKNAAKQLAANPKPSETSIFDAFFVDAEEPVA</sequence>
<accession>A0AAU6W3Z1</accession>